<dbReference type="InterPro" id="IPR047171">
    <property type="entry name" value="BAZ1A"/>
</dbReference>
<protein>
    <submittedName>
        <fullName evidence="18">GH13739</fullName>
    </submittedName>
</protein>
<dbReference type="SMART" id="SM00249">
    <property type="entry name" value="PHD"/>
    <property type="match status" value="2"/>
</dbReference>
<name>B4JTS1_DROGR</name>
<dbReference type="GO" id="GO:0001671">
    <property type="term" value="F:ATPase activator activity"/>
    <property type="evidence" value="ECO:0007669"/>
    <property type="project" value="EnsemblMetazoa"/>
</dbReference>
<dbReference type="Gene3D" id="1.20.920.10">
    <property type="entry name" value="Bromodomain-like"/>
    <property type="match status" value="1"/>
</dbReference>
<feature type="coiled-coil region" evidence="12">
    <location>
        <begin position="282"/>
        <end position="316"/>
    </location>
</feature>
<evidence type="ECO:0000259" key="14">
    <source>
        <dbReference type="PROSITE" id="PS50014"/>
    </source>
</evidence>
<feature type="compositionally biased region" description="Polar residues" evidence="13">
    <location>
        <begin position="1295"/>
        <end position="1310"/>
    </location>
</feature>
<feature type="domain" description="DDT" evidence="16">
    <location>
        <begin position="347"/>
        <end position="412"/>
    </location>
</feature>
<keyword evidence="8 11" id="KW-0539">Nucleus</keyword>
<dbReference type="PANTHER" id="PTHR46510:SF1">
    <property type="entry name" value="BROMODOMAIN ADJACENT TO ZINC FINGER DOMAIN PROTEIN 1A"/>
    <property type="match status" value="1"/>
</dbReference>
<evidence type="ECO:0000256" key="1">
    <source>
        <dbReference type="ARBA" id="ARBA00004123"/>
    </source>
</evidence>
<dbReference type="SUPFAM" id="SSF57903">
    <property type="entry name" value="FYVE/PHD zinc finger"/>
    <property type="match status" value="2"/>
</dbReference>
<evidence type="ECO:0000256" key="12">
    <source>
        <dbReference type="SAM" id="Coils"/>
    </source>
</evidence>
<accession>B4JTS1</accession>
<dbReference type="InterPro" id="IPR011011">
    <property type="entry name" value="Znf_FYVE_PHD"/>
</dbReference>
<keyword evidence="19" id="KW-1185">Reference proteome</keyword>
<dbReference type="CDD" id="cd15543">
    <property type="entry name" value="PHD_RSF1"/>
    <property type="match status" value="1"/>
</dbReference>
<dbReference type="Pfam" id="PF00439">
    <property type="entry name" value="Bromodomain"/>
    <property type="match status" value="1"/>
</dbReference>
<evidence type="ECO:0000256" key="13">
    <source>
        <dbReference type="SAM" id="MobiDB-lite"/>
    </source>
</evidence>
<dbReference type="GO" id="GO:0045892">
    <property type="term" value="P:negative regulation of DNA-templated transcription"/>
    <property type="evidence" value="ECO:0007669"/>
    <property type="project" value="EnsemblMetazoa"/>
</dbReference>
<keyword evidence="7" id="KW-0804">Transcription</keyword>
<feature type="compositionally biased region" description="Acidic residues" evidence="13">
    <location>
        <begin position="1149"/>
        <end position="1220"/>
    </location>
</feature>
<feature type="domain" description="PHD-type" evidence="15">
    <location>
        <begin position="1355"/>
        <end position="1400"/>
    </location>
</feature>
<dbReference type="InterPro" id="IPR013136">
    <property type="entry name" value="WSTF_Acf1_Cbp146"/>
</dbReference>
<evidence type="ECO:0000256" key="4">
    <source>
        <dbReference type="ARBA" id="ARBA00022833"/>
    </source>
</evidence>
<dbReference type="InterPro" id="IPR001487">
    <property type="entry name" value="Bromodomain"/>
</dbReference>
<dbReference type="Proteomes" id="UP000001070">
    <property type="component" value="Unassembled WGS sequence"/>
</dbReference>
<feature type="compositionally biased region" description="Acidic residues" evidence="13">
    <location>
        <begin position="1255"/>
        <end position="1267"/>
    </location>
</feature>
<evidence type="ECO:0000256" key="7">
    <source>
        <dbReference type="ARBA" id="ARBA00023163"/>
    </source>
</evidence>
<dbReference type="PROSITE" id="PS50827">
    <property type="entry name" value="DDT"/>
    <property type="match status" value="1"/>
</dbReference>
<feature type="region of interest" description="Disordered" evidence="13">
    <location>
        <begin position="1128"/>
        <end position="1350"/>
    </location>
</feature>
<evidence type="ECO:0000259" key="15">
    <source>
        <dbReference type="PROSITE" id="PS50016"/>
    </source>
</evidence>
<dbReference type="GO" id="GO:0034728">
    <property type="term" value="P:nucleosome organization"/>
    <property type="evidence" value="ECO:0007669"/>
    <property type="project" value="EnsemblMetazoa"/>
</dbReference>
<dbReference type="Pfam" id="PF10537">
    <property type="entry name" value="WAC_Acf1_DNA_bd"/>
    <property type="match status" value="1"/>
</dbReference>
<evidence type="ECO:0000256" key="3">
    <source>
        <dbReference type="ARBA" id="ARBA00022771"/>
    </source>
</evidence>
<dbReference type="Gene3D" id="3.30.40.10">
    <property type="entry name" value="Zinc/RING finger domain, C3HC4 (zinc finger)"/>
    <property type="match status" value="2"/>
</dbReference>
<feature type="region of interest" description="Disordered" evidence="13">
    <location>
        <begin position="714"/>
        <end position="734"/>
    </location>
</feature>
<evidence type="ECO:0000313" key="18">
    <source>
        <dbReference type="EMBL" id="EDV91500.1"/>
    </source>
</evidence>
<dbReference type="SMART" id="SM00297">
    <property type="entry name" value="BROMO"/>
    <property type="match status" value="1"/>
</dbReference>
<dbReference type="InterPro" id="IPR036427">
    <property type="entry name" value="Bromodomain-like_sf"/>
</dbReference>
<dbReference type="InterPro" id="IPR018501">
    <property type="entry name" value="DDT_dom"/>
</dbReference>
<dbReference type="Pfam" id="PF00628">
    <property type="entry name" value="PHD"/>
    <property type="match status" value="1"/>
</dbReference>
<dbReference type="SMR" id="B4JTS1"/>
<proteinExistence type="predicted"/>
<keyword evidence="6 9" id="KW-0103">Bromodomain</keyword>
<dbReference type="SMART" id="SM00571">
    <property type="entry name" value="DDT"/>
    <property type="match status" value="1"/>
</dbReference>
<keyword evidence="3 10" id="KW-0863">Zinc-finger</keyword>
<dbReference type="PROSITE" id="PS01359">
    <property type="entry name" value="ZF_PHD_1"/>
    <property type="match status" value="2"/>
</dbReference>
<feature type="compositionally biased region" description="Low complexity" evidence="13">
    <location>
        <begin position="1221"/>
        <end position="1242"/>
    </location>
</feature>
<comment type="subcellular location">
    <subcellularLocation>
        <location evidence="1 11">Nucleus</location>
    </subcellularLocation>
</comment>
<dbReference type="InterPro" id="IPR019787">
    <property type="entry name" value="Znf_PHD-finger"/>
</dbReference>
<dbReference type="InterPro" id="IPR028941">
    <property type="entry name" value="WHIM2_dom"/>
</dbReference>
<dbReference type="GO" id="GO:0003677">
    <property type="term" value="F:DNA binding"/>
    <property type="evidence" value="ECO:0007669"/>
    <property type="project" value="EnsemblMetazoa"/>
</dbReference>
<keyword evidence="2" id="KW-0479">Metal-binding</keyword>
<keyword evidence="5" id="KW-0805">Transcription regulation</keyword>
<dbReference type="InterPro" id="IPR019786">
    <property type="entry name" value="Zinc_finger_PHD-type_CS"/>
</dbReference>
<evidence type="ECO:0000313" key="19">
    <source>
        <dbReference type="Proteomes" id="UP000001070"/>
    </source>
</evidence>
<dbReference type="Pfam" id="PF15613">
    <property type="entry name" value="WSD"/>
    <property type="match status" value="1"/>
</dbReference>
<feature type="compositionally biased region" description="Acidic residues" evidence="13">
    <location>
        <begin position="1274"/>
        <end position="1293"/>
    </location>
</feature>
<dbReference type="PROSITE" id="PS50016">
    <property type="entry name" value="ZF_PHD_2"/>
    <property type="match status" value="2"/>
</dbReference>
<dbReference type="PhylomeDB" id="B4JTS1"/>
<dbReference type="GO" id="GO:0006335">
    <property type="term" value="P:DNA replication-dependent chromatin assembly"/>
    <property type="evidence" value="ECO:0007669"/>
    <property type="project" value="EnsemblMetazoa"/>
</dbReference>
<evidence type="ECO:0000256" key="2">
    <source>
        <dbReference type="ARBA" id="ARBA00022723"/>
    </source>
</evidence>
<feature type="compositionally biased region" description="Basic residues" evidence="13">
    <location>
        <begin position="1315"/>
        <end position="1327"/>
    </location>
</feature>
<dbReference type="FunCoup" id="B4JTS1">
    <property type="interactions" value="1421"/>
</dbReference>
<gene>
    <name evidence="18" type="primary">Dgri\GH13739</name>
    <name evidence="18" type="ORF">Dgri_GH13739</name>
</gene>
<dbReference type="GO" id="GO:0031445">
    <property type="term" value="P:regulation of heterochromatin formation"/>
    <property type="evidence" value="ECO:0007669"/>
    <property type="project" value="EnsemblMetazoa"/>
</dbReference>
<evidence type="ECO:0000256" key="10">
    <source>
        <dbReference type="PROSITE-ProRule" id="PRU00146"/>
    </source>
</evidence>
<dbReference type="PROSITE" id="PS50014">
    <property type="entry name" value="BROMODOMAIN_2"/>
    <property type="match status" value="1"/>
</dbReference>
<dbReference type="OrthoDB" id="332390at2759"/>
<dbReference type="GO" id="GO:0008623">
    <property type="term" value="C:CHRAC"/>
    <property type="evidence" value="ECO:0007669"/>
    <property type="project" value="TreeGrafter"/>
</dbReference>
<dbReference type="InterPro" id="IPR013083">
    <property type="entry name" value="Znf_RING/FYVE/PHD"/>
</dbReference>
<dbReference type="GO" id="GO:0008270">
    <property type="term" value="F:zinc ion binding"/>
    <property type="evidence" value="ECO:0007669"/>
    <property type="project" value="UniProtKB-KW"/>
</dbReference>
<dbReference type="OMA" id="NDLVFCC"/>
<dbReference type="SUPFAM" id="SSF47370">
    <property type="entry name" value="Bromodomain"/>
    <property type="match status" value="1"/>
</dbReference>
<feature type="compositionally biased region" description="Low complexity" evidence="13">
    <location>
        <begin position="1443"/>
        <end position="1461"/>
    </location>
</feature>
<dbReference type="GO" id="GO:0016590">
    <property type="term" value="C:ACF complex"/>
    <property type="evidence" value="ECO:0007669"/>
    <property type="project" value="EnsemblMetazoa"/>
</dbReference>
<evidence type="ECO:0000256" key="11">
    <source>
        <dbReference type="PROSITE-ProRule" id="PRU00475"/>
    </source>
</evidence>
<sequence>MPICKRDGFDLNQSQETFHDNDLVFCCYITKRIFRDYEEYFRHVMAINSTVWQCEATGKDGLTYEEAVKSERLARKKMEQFKQSLRAPVLLVIEHACQSAVKTLTLLASKFLRKRFFLNEEVNITTKRNQVFKVIGIKPAENAPKPVNGVYEETEQLEYRLCAPNGEEVVATFEQMRRKRDEFNHENLSMFIKNNVIRVEGLLRPKPEIYKQYVTEPNVSFSSIFIGKMPRYSPSKIKRPDAKDTKKQSTLNKFFVNSEEVKAKSKVDDKVKDKSLGEEMERRRLEKQAKVLEEIRQKAEKKAQKKAALMLRVEEECNYLTIKTDDLERVDQSVMPTYHPIVTLLPDHLLGDAFMLREFIHTYRGVLSGAGVLTQNLTFYEMSRAFSAREVAGPLSDILIVLLGTIFDMQREEEDECPVRYSLRRVQSTEEPYLSMYNASHTARYAKRHYSFNLNVLPLDALTLSEVLRLHLLSSGAALAEKSERWRYLYRNGYASREDPGLELLLQHPHILHLLRTHTIGHLDFVDIMRVINCLMAQILTYSASITVIDKRMERITKVKGELRALAISENRRLAAVEMTRRKLTNEHNQECMSDEVKLDMDKRQALDEKLNRRVANLLVQSDREQRKYDFQIVKLHTKLFNFLVYLGMDRCYRKYYVLESMPGIFIEHSPDSVDTCLSQPPLNKSPDELRKQAQLPKMRKDLRIYLLKLYGDDSDKRPKNTGKQSLENKENQENLLINDHGQSAEPMDLTGDDDEHSTPTQTELLMCSGDATNCIVHNEQHDKRQIWTYIHQKDEIDALIRSLNPLGLREAELLEELTQMRALIEHHVKYCPHDMLSLDSNQKRNKFVNAMKTETNRKYGQANFGLPENTDLNEVMRLHLIDCILQLETDIFTGDLGKLKVKDMDKWREQLLADEFDAQCTLRWGPGFMHSNETDADTTDNINNELYDEEACQFGRTKYGAYRDPGQHLRQTDVAASTKVTEAHETQVRNLASALLQVEQAVGRRFLKEPFSMTTVKKPESKPENHKLICAAKLQQWELSLMQSTNYAQIFLHMNVLHDSILWKRSTMKSLCKVCRRGTDPEKMLLCDECNDGTHMFCMKPKMLSVPEGNWYCQTCVRTGGFTNATADDEQQEQKKRTAQKKCKFEVEDADADDDEKEDGEGEEEDGDGEEEDGEGDEEDGEGDEEDGEGDEEDGEGEEEGDVDYEEAEQSDTQDDDISEASSSHILSSAKSNGRATATRLRSSRRLKSKEIEEALDDDDDNESVDESSIAAEENDGNSEEEESYQEEEGEAATDQSQSSSAHIISVKTNGRPAAKRLRSSRRKKSKEIEDEDENELSSIEAEHNEEDEETEVEKVCQTCFYDGCEICCARCSEWYHLECVKLKRQPRTDFVCKKCKSNEKPRTRRRLSHDGDADDDEDREEPQAKRSRNSLRNSVVKAAANSSTNNNNNNNNNNTSNHNNNRRSGRRTNDDLPLNGAVLYDLLEQTMKHKASWPFLRPVLNSEVPDYHKIIKTPMDLAKIKSKLNMGQYQINEEVLSDIQLVFKNCDLYNVEGNEIYDAGSELERFVMSRCKDLMLPFRPSDMNATEGIC</sequence>
<feature type="region of interest" description="Disordered" evidence="13">
    <location>
        <begin position="1403"/>
        <end position="1474"/>
    </location>
</feature>
<dbReference type="GO" id="GO:0000228">
    <property type="term" value="C:nuclear chromosome"/>
    <property type="evidence" value="ECO:0007669"/>
    <property type="project" value="TreeGrafter"/>
</dbReference>
<dbReference type="GO" id="GO:0045740">
    <property type="term" value="P:positive regulation of DNA replication"/>
    <property type="evidence" value="ECO:0007669"/>
    <property type="project" value="TreeGrafter"/>
</dbReference>
<dbReference type="PROSITE" id="PS51136">
    <property type="entry name" value="WAC"/>
    <property type="match status" value="1"/>
</dbReference>
<evidence type="ECO:0000259" key="16">
    <source>
        <dbReference type="PROSITE" id="PS50827"/>
    </source>
</evidence>
<feature type="domain" description="WAC" evidence="17">
    <location>
        <begin position="22"/>
        <end position="128"/>
    </location>
</feature>
<dbReference type="PRINTS" id="PR00503">
    <property type="entry name" value="BROMODOMAIN"/>
</dbReference>
<evidence type="ECO:0000256" key="5">
    <source>
        <dbReference type="ARBA" id="ARBA00023015"/>
    </source>
</evidence>
<keyword evidence="4" id="KW-0862">Zinc</keyword>
<dbReference type="HOGENOM" id="CLU_002479_0_0_1"/>
<evidence type="ECO:0000256" key="8">
    <source>
        <dbReference type="ARBA" id="ARBA00023242"/>
    </source>
</evidence>
<dbReference type="InParanoid" id="B4JTS1"/>
<dbReference type="EMBL" id="CH916374">
    <property type="protein sequence ID" value="EDV91500.1"/>
    <property type="molecule type" value="Genomic_DNA"/>
</dbReference>
<dbReference type="STRING" id="7222.B4JTS1"/>
<dbReference type="eggNOG" id="KOG1245">
    <property type="taxonomic scope" value="Eukaryota"/>
</dbReference>
<evidence type="ECO:0000259" key="17">
    <source>
        <dbReference type="PROSITE" id="PS51136"/>
    </source>
</evidence>
<reference evidence="18 19" key="1">
    <citation type="journal article" date="2007" name="Nature">
        <title>Evolution of genes and genomes on the Drosophila phylogeny.</title>
        <authorList>
            <consortium name="Drosophila 12 Genomes Consortium"/>
            <person name="Clark A.G."/>
            <person name="Eisen M.B."/>
            <person name="Smith D.R."/>
            <person name="Bergman C.M."/>
            <person name="Oliver B."/>
            <person name="Markow T.A."/>
            <person name="Kaufman T.C."/>
            <person name="Kellis M."/>
            <person name="Gelbart W."/>
            <person name="Iyer V.N."/>
            <person name="Pollard D.A."/>
            <person name="Sackton T.B."/>
            <person name="Larracuente A.M."/>
            <person name="Singh N.D."/>
            <person name="Abad J.P."/>
            <person name="Abt D.N."/>
            <person name="Adryan B."/>
            <person name="Aguade M."/>
            <person name="Akashi H."/>
            <person name="Anderson W.W."/>
            <person name="Aquadro C.F."/>
            <person name="Ardell D.H."/>
            <person name="Arguello R."/>
            <person name="Artieri C.G."/>
            <person name="Barbash D.A."/>
            <person name="Barker D."/>
            <person name="Barsanti P."/>
            <person name="Batterham P."/>
            <person name="Batzoglou S."/>
            <person name="Begun D."/>
            <person name="Bhutkar A."/>
            <person name="Blanco E."/>
            <person name="Bosak S.A."/>
            <person name="Bradley R.K."/>
            <person name="Brand A.D."/>
            <person name="Brent M.R."/>
            <person name="Brooks A.N."/>
            <person name="Brown R.H."/>
            <person name="Butlin R.K."/>
            <person name="Caggese C."/>
            <person name="Calvi B.R."/>
            <person name="Bernardo de Carvalho A."/>
            <person name="Caspi A."/>
            <person name="Castrezana S."/>
            <person name="Celniker S.E."/>
            <person name="Chang J.L."/>
            <person name="Chapple C."/>
            <person name="Chatterji S."/>
            <person name="Chinwalla A."/>
            <person name="Civetta A."/>
            <person name="Clifton S.W."/>
            <person name="Comeron J.M."/>
            <person name="Costello J.C."/>
            <person name="Coyne J.A."/>
            <person name="Daub J."/>
            <person name="David R.G."/>
            <person name="Delcher A.L."/>
            <person name="Delehaunty K."/>
            <person name="Do C.B."/>
            <person name="Ebling H."/>
            <person name="Edwards K."/>
            <person name="Eickbush T."/>
            <person name="Evans J.D."/>
            <person name="Filipski A."/>
            <person name="Findeiss S."/>
            <person name="Freyhult E."/>
            <person name="Fulton L."/>
            <person name="Fulton R."/>
            <person name="Garcia A.C."/>
            <person name="Gardiner A."/>
            <person name="Garfield D.A."/>
            <person name="Garvin B.E."/>
            <person name="Gibson G."/>
            <person name="Gilbert D."/>
            <person name="Gnerre S."/>
            <person name="Godfrey J."/>
            <person name="Good R."/>
            <person name="Gotea V."/>
            <person name="Gravely B."/>
            <person name="Greenberg A.J."/>
            <person name="Griffiths-Jones S."/>
            <person name="Gross S."/>
            <person name="Guigo R."/>
            <person name="Gustafson E.A."/>
            <person name="Haerty W."/>
            <person name="Hahn M.W."/>
            <person name="Halligan D.L."/>
            <person name="Halpern A.L."/>
            <person name="Halter G.M."/>
            <person name="Han M.V."/>
            <person name="Heger A."/>
            <person name="Hillier L."/>
            <person name="Hinrichs A.S."/>
            <person name="Holmes I."/>
            <person name="Hoskins R.A."/>
            <person name="Hubisz M.J."/>
            <person name="Hultmark D."/>
            <person name="Huntley M.A."/>
            <person name="Jaffe D.B."/>
            <person name="Jagadeeshan S."/>
            <person name="Jeck W.R."/>
            <person name="Johnson J."/>
            <person name="Jones C.D."/>
            <person name="Jordan W.C."/>
            <person name="Karpen G.H."/>
            <person name="Kataoka E."/>
            <person name="Keightley P.D."/>
            <person name="Kheradpour P."/>
            <person name="Kirkness E.F."/>
            <person name="Koerich L.B."/>
            <person name="Kristiansen K."/>
            <person name="Kudrna D."/>
            <person name="Kulathinal R.J."/>
            <person name="Kumar S."/>
            <person name="Kwok R."/>
            <person name="Lander E."/>
            <person name="Langley C.H."/>
            <person name="Lapoint R."/>
            <person name="Lazzaro B.P."/>
            <person name="Lee S.J."/>
            <person name="Levesque L."/>
            <person name="Li R."/>
            <person name="Lin C.F."/>
            <person name="Lin M.F."/>
            <person name="Lindblad-Toh K."/>
            <person name="Llopart A."/>
            <person name="Long M."/>
            <person name="Low L."/>
            <person name="Lozovsky E."/>
            <person name="Lu J."/>
            <person name="Luo M."/>
            <person name="Machado C.A."/>
            <person name="Makalowski W."/>
            <person name="Marzo M."/>
            <person name="Matsuda M."/>
            <person name="Matzkin L."/>
            <person name="McAllister B."/>
            <person name="McBride C.S."/>
            <person name="McKernan B."/>
            <person name="McKernan K."/>
            <person name="Mendez-Lago M."/>
            <person name="Minx P."/>
            <person name="Mollenhauer M.U."/>
            <person name="Montooth K."/>
            <person name="Mount S.M."/>
            <person name="Mu X."/>
            <person name="Myers E."/>
            <person name="Negre B."/>
            <person name="Newfeld S."/>
            <person name="Nielsen R."/>
            <person name="Noor M.A."/>
            <person name="O'Grady P."/>
            <person name="Pachter L."/>
            <person name="Papaceit M."/>
            <person name="Parisi M.J."/>
            <person name="Parisi M."/>
            <person name="Parts L."/>
            <person name="Pedersen J.S."/>
            <person name="Pesole G."/>
            <person name="Phillippy A.M."/>
            <person name="Ponting C.P."/>
            <person name="Pop M."/>
            <person name="Porcelli D."/>
            <person name="Powell J.R."/>
            <person name="Prohaska S."/>
            <person name="Pruitt K."/>
            <person name="Puig M."/>
            <person name="Quesneville H."/>
            <person name="Ram K.R."/>
            <person name="Rand D."/>
            <person name="Rasmussen M.D."/>
            <person name="Reed L.K."/>
            <person name="Reenan R."/>
            <person name="Reily A."/>
            <person name="Remington K.A."/>
            <person name="Rieger T.T."/>
            <person name="Ritchie M.G."/>
            <person name="Robin C."/>
            <person name="Rogers Y.H."/>
            <person name="Rohde C."/>
            <person name="Rozas J."/>
            <person name="Rubenfield M.J."/>
            <person name="Ruiz A."/>
            <person name="Russo S."/>
            <person name="Salzberg S.L."/>
            <person name="Sanchez-Gracia A."/>
            <person name="Saranga D.J."/>
            <person name="Sato H."/>
            <person name="Schaeffer S.W."/>
            <person name="Schatz M.C."/>
            <person name="Schlenke T."/>
            <person name="Schwartz R."/>
            <person name="Segarra C."/>
            <person name="Singh R.S."/>
            <person name="Sirot L."/>
            <person name="Sirota M."/>
            <person name="Sisneros N.B."/>
            <person name="Smith C.D."/>
            <person name="Smith T.F."/>
            <person name="Spieth J."/>
            <person name="Stage D.E."/>
            <person name="Stark A."/>
            <person name="Stephan W."/>
            <person name="Strausberg R.L."/>
            <person name="Strempel S."/>
            <person name="Sturgill D."/>
            <person name="Sutton G."/>
            <person name="Sutton G.G."/>
            <person name="Tao W."/>
            <person name="Teichmann S."/>
            <person name="Tobari Y.N."/>
            <person name="Tomimura Y."/>
            <person name="Tsolas J.M."/>
            <person name="Valente V.L."/>
            <person name="Venter E."/>
            <person name="Venter J.C."/>
            <person name="Vicario S."/>
            <person name="Vieira F.G."/>
            <person name="Vilella A.J."/>
            <person name="Villasante A."/>
            <person name="Walenz B."/>
            <person name="Wang J."/>
            <person name="Wasserman M."/>
            <person name="Watts T."/>
            <person name="Wilson D."/>
            <person name="Wilson R.K."/>
            <person name="Wing R.A."/>
            <person name="Wolfner M.F."/>
            <person name="Wong A."/>
            <person name="Wong G.K."/>
            <person name="Wu C.I."/>
            <person name="Wu G."/>
            <person name="Yamamoto D."/>
            <person name="Yang H.P."/>
            <person name="Yang S.P."/>
            <person name="Yorke J.A."/>
            <person name="Yoshida K."/>
            <person name="Zdobnov E."/>
            <person name="Zhang P."/>
            <person name="Zhang Y."/>
            <person name="Zimin A.V."/>
            <person name="Baldwin J."/>
            <person name="Abdouelleil A."/>
            <person name="Abdulkadir J."/>
            <person name="Abebe A."/>
            <person name="Abera B."/>
            <person name="Abreu J."/>
            <person name="Acer S.C."/>
            <person name="Aftuck L."/>
            <person name="Alexander A."/>
            <person name="An P."/>
            <person name="Anderson E."/>
            <person name="Anderson S."/>
            <person name="Arachi H."/>
            <person name="Azer M."/>
            <person name="Bachantsang P."/>
            <person name="Barry A."/>
            <person name="Bayul T."/>
            <person name="Berlin A."/>
            <person name="Bessette D."/>
            <person name="Bloom T."/>
            <person name="Blye J."/>
            <person name="Boguslavskiy L."/>
            <person name="Bonnet C."/>
            <person name="Boukhgalter B."/>
            <person name="Bourzgui I."/>
            <person name="Brown A."/>
            <person name="Cahill P."/>
            <person name="Channer S."/>
            <person name="Cheshatsang Y."/>
            <person name="Chuda L."/>
            <person name="Citroen M."/>
            <person name="Collymore A."/>
            <person name="Cooke P."/>
            <person name="Costello M."/>
            <person name="D'Aco K."/>
            <person name="Daza R."/>
            <person name="De Haan G."/>
            <person name="DeGray S."/>
            <person name="DeMaso C."/>
            <person name="Dhargay N."/>
            <person name="Dooley K."/>
            <person name="Dooley E."/>
            <person name="Doricent M."/>
            <person name="Dorje P."/>
            <person name="Dorjee K."/>
            <person name="Dupes A."/>
            <person name="Elong R."/>
            <person name="Falk J."/>
            <person name="Farina A."/>
            <person name="Faro S."/>
            <person name="Ferguson D."/>
            <person name="Fisher S."/>
            <person name="Foley C.D."/>
            <person name="Franke A."/>
            <person name="Friedrich D."/>
            <person name="Gadbois L."/>
            <person name="Gearin G."/>
            <person name="Gearin C.R."/>
            <person name="Giannoukos G."/>
            <person name="Goode T."/>
            <person name="Graham J."/>
            <person name="Grandbois E."/>
            <person name="Grewal S."/>
            <person name="Gyaltsen K."/>
            <person name="Hafez N."/>
            <person name="Hagos B."/>
            <person name="Hall J."/>
            <person name="Henson C."/>
            <person name="Hollinger A."/>
            <person name="Honan T."/>
            <person name="Huard M.D."/>
            <person name="Hughes L."/>
            <person name="Hurhula B."/>
            <person name="Husby M.E."/>
            <person name="Kamat A."/>
            <person name="Kanga B."/>
            <person name="Kashin S."/>
            <person name="Khazanovich D."/>
            <person name="Kisner P."/>
            <person name="Lance K."/>
            <person name="Lara M."/>
            <person name="Lee W."/>
            <person name="Lennon N."/>
            <person name="Letendre F."/>
            <person name="LeVine R."/>
            <person name="Lipovsky A."/>
            <person name="Liu X."/>
            <person name="Liu J."/>
            <person name="Liu S."/>
            <person name="Lokyitsang T."/>
            <person name="Lokyitsang Y."/>
            <person name="Lubonja R."/>
            <person name="Lui A."/>
            <person name="MacDonald P."/>
            <person name="Magnisalis V."/>
            <person name="Maru K."/>
            <person name="Matthews C."/>
            <person name="McCusker W."/>
            <person name="McDonough S."/>
            <person name="Mehta T."/>
            <person name="Meldrim J."/>
            <person name="Meneus L."/>
            <person name="Mihai O."/>
            <person name="Mihalev A."/>
            <person name="Mihova T."/>
            <person name="Mittelman R."/>
            <person name="Mlenga V."/>
            <person name="Montmayeur A."/>
            <person name="Mulrain L."/>
            <person name="Navidi A."/>
            <person name="Naylor J."/>
            <person name="Negash T."/>
            <person name="Nguyen T."/>
            <person name="Nguyen N."/>
            <person name="Nicol R."/>
            <person name="Norbu C."/>
            <person name="Norbu N."/>
            <person name="Novod N."/>
            <person name="O'Neill B."/>
            <person name="Osman S."/>
            <person name="Markiewicz E."/>
            <person name="Oyono O.L."/>
            <person name="Patti C."/>
            <person name="Phunkhang P."/>
            <person name="Pierre F."/>
            <person name="Priest M."/>
            <person name="Raghuraman S."/>
            <person name="Rege F."/>
            <person name="Reyes R."/>
            <person name="Rise C."/>
            <person name="Rogov P."/>
            <person name="Ross K."/>
            <person name="Ryan E."/>
            <person name="Settipalli S."/>
            <person name="Shea T."/>
            <person name="Sherpa N."/>
            <person name="Shi L."/>
            <person name="Shih D."/>
            <person name="Sparrow T."/>
            <person name="Spaulding J."/>
            <person name="Stalker J."/>
            <person name="Stange-Thomann N."/>
            <person name="Stavropoulos S."/>
            <person name="Stone C."/>
            <person name="Strader C."/>
            <person name="Tesfaye S."/>
            <person name="Thomson T."/>
            <person name="Thoulutsang Y."/>
            <person name="Thoulutsang D."/>
            <person name="Topham K."/>
            <person name="Topping I."/>
            <person name="Tsamla T."/>
            <person name="Vassiliev H."/>
            <person name="Vo A."/>
            <person name="Wangchuk T."/>
            <person name="Wangdi T."/>
            <person name="Weiand M."/>
            <person name="Wilkinson J."/>
            <person name="Wilson A."/>
            <person name="Yadav S."/>
            <person name="Young G."/>
            <person name="Yu Q."/>
            <person name="Zembek L."/>
            <person name="Zhong D."/>
            <person name="Zimmer A."/>
            <person name="Zwirko Z."/>
            <person name="Jaffe D.B."/>
            <person name="Alvarez P."/>
            <person name="Brockman W."/>
            <person name="Butler J."/>
            <person name="Chin C."/>
            <person name="Gnerre S."/>
            <person name="Grabherr M."/>
            <person name="Kleber M."/>
            <person name="Mauceli E."/>
            <person name="MacCallum I."/>
        </authorList>
    </citation>
    <scope>NUCLEOTIDE SEQUENCE [LARGE SCALE GENOMIC DNA]</scope>
    <source>
        <strain evidence="19">Tucson 15287-2541.00</strain>
    </source>
</reference>
<organism evidence="19">
    <name type="scientific">Drosophila grimshawi</name>
    <name type="common">Hawaiian fruit fly</name>
    <name type="synonym">Idiomyia grimshawi</name>
    <dbReference type="NCBI Taxonomy" id="7222"/>
    <lineage>
        <taxon>Eukaryota</taxon>
        <taxon>Metazoa</taxon>
        <taxon>Ecdysozoa</taxon>
        <taxon>Arthropoda</taxon>
        <taxon>Hexapoda</taxon>
        <taxon>Insecta</taxon>
        <taxon>Pterygota</taxon>
        <taxon>Neoptera</taxon>
        <taxon>Endopterygota</taxon>
        <taxon>Diptera</taxon>
        <taxon>Brachycera</taxon>
        <taxon>Muscomorpha</taxon>
        <taxon>Ephydroidea</taxon>
        <taxon>Drosophilidae</taxon>
        <taxon>Drosophila</taxon>
        <taxon>Hawaiian Drosophila</taxon>
    </lineage>
</organism>
<keyword evidence="12" id="KW-0175">Coiled coil</keyword>
<feature type="domain" description="PHD-type" evidence="15">
    <location>
        <begin position="1070"/>
        <end position="1120"/>
    </location>
</feature>
<evidence type="ECO:0000256" key="6">
    <source>
        <dbReference type="ARBA" id="ARBA00023117"/>
    </source>
</evidence>
<evidence type="ECO:0000256" key="9">
    <source>
        <dbReference type="PROSITE-ProRule" id="PRU00035"/>
    </source>
</evidence>
<feature type="domain" description="Bromo" evidence="14">
    <location>
        <begin position="1489"/>
        <end position="1559"/>
    </location>
</feature>
<dbReference type="KEGG" id="dgr:6568420"/>
<dbReference type="PANTHER" id="PTHR46510">
    <property type="entry name" value="BROMODOMAIN ADJACENT TO ZINC FINGER DOMAIN PROTEIN 1A"/>
    <property type="match status" value="1"/>
</dbReference>
<dbReference type="InterPro" id="IPR001965">
    <property type="entry name" value="Znf_PHD"/>
</dbReference>